<protein>
    <submittedName>
        <fullName evidence="1">Uncharacterized protein</fullName>
    </submittedName>
</protein>
<comment type="caution">
    <text evidence="1">The sequence shown here is derived from an EMBL/GenBank/DDBJ whole genome shotgun (WGS) entry which is preliminary data.</text>
</comment>
<accession>A0ACC0U0K5</accession>
<feature type="non-terminal residue" evidence="1">
    <location>
        <position position="186"/>
    </location>
</feature>
<reference evidence="1" key="1">
    <citation type="submission" date="2021-03" db="EMBL/GenBank/DDBJ databases">
        <title>Evolutionary priming and transition to the ectomycorrhizal habit in an iconic lineage of mushroom-forming fungi: is preadaptation a requirement?</title>
        <authorList>
            <consortium name="DOE Joint Genome Institute"/>
            <person name="Looney B.P."/>
            <person name="Miyauchi S."/>
            <person name="Morin E."/>
            <person name="Drula E."/>
            <person name="Courty P.E."/>
            <person name="Chicoki N."/>
            <person name="Fauchery L."/>
            <person name="Kohler A."/>
            <person name="Kuo A."/>
            <person name="LaButti K."/>
            <person name="Pangilinan J."/>
            <person name="Lipzen A."/>
            <person name="Riley R."/>
            <person name="Andreopoulos W."/>
            <person name="He G."/>
            <person name="Johnson J."/>
            <person name="Barry K.W."/>
            <person name="Grigoriev I.V."/>
            <person name="Nagy L."/>
            <person name="Hibbett D."/>
            <person name="Henrissat B."/>
            <person name="Matheny P.B."/>
            <person name="Labbe J."/>
            <person name="Martin A.F."/>
        </authorList>
    </citation>
    <scope>NUCLEOTIDE SEQUENCE</scope>
    <source>
        <strain evidence="1">BPL698</strain>
    </source>
</reference>
<keyword evidence="2" id="KW-1185">Reference proteome</keyword>
<evidence type="ECO:0000313" key="1">
    <source>
        <dbReference type="EMBL" id="KAI9456303.1"/>
    </source>
</evidence>
<evidence type="ECO:0000313" key="2">
    <source>
        <dbReference type="Proteomes" id="UP001207468"/>
    </source>
</evidence>
<name>A0ACC0U0K5_9AGAM</name>
<dbReference type="EMBL" id="JAGFNK010000238">
    <property type="protein sequence ID" value="KAI9456303.1"/>
    <property type="molecule type" value="Genomic_DNA"/>
</dbReference>
<proteinExistence type="predicted"/>
<gene>
    <name evidence="1" type="ORF">F5148DRAFT_1224500</name>
</gene>
<dbReference type="Proteomes" id="UP001207468">
    <property type="component" value="Unassembled WGS sequence"/>
</dbReference>
<organism evidence="1 2">
    <name type="scientific">Russula earlei</name>
    <dbReference type="NCBI Taxonomy" id="71964"/>
    <lineage>
        <taxon>Eukaryota</taxon>
        <taxon>Fungi</taxon>
        <taxon>Dikarya</taxon>
        <taxon>Basidiomycota</taxon>
        <taxon>Agaricomycotina</taxon>
        <taxon>Agaricomycetes</taxon>
        <taxon>Russulales</taxon>
        <taxon>Russulaceae</taxon>
        <taxon>Russula</taxon>
    </lineage>
</organism>
<sequence>MSATIYQLAHRERSFRFALAFSLSPFSPHPSVSAWPYHWHEYHIRRRPWPLQSGREERKHFRASIILKLLRGPSSKRRPSIRSTSIPTPSHFPPPPPPPLVPPSRSWLPPPFYLSLSDQCSADRHDSNTNTARSLHRTRAGRVICGLASWSGRRAMRDKIFELDPERPHQEHPIPSGKLTFRGGGI</sequence>